<dbReference type="HOGENOM" id="CLU_505113_0_0_0"/>
<dbReference type="KEGG" id="ote:Oter_0965"/>
<sequence>MQPTPPSATVLPAIVVELIRGARFFALRYETFVTPAGDLADITREEVRTFAGAGVVLAPWHERARGAADALQTGQVVALDGSWELPLGPGFTRKLSLLLCREPQRAPVIFLRVSGCFLGWPTAYATPELPADAIVYAQALDFVLRAAGARPEQWAAMIDWECSPALLALHGRHRTLLHLQHIADAWLGEAVASFHFPAGAGLQRGTALQAALRVADVVTGASRGFCDALRREPVYRDLLAAHLQSELTRIVPLENAHFGALGADDCALADELASDRHHAGMVLAANIAARRIAYLGNERQRFRGAPLILCGGRNTTQHGWDIAIACARRLLETNPNFTAAFWFVMLDGDDGASRRLAEIADLERDFPRAIVRSDGSKAELNRLLAVADLNLCPSLFEPFGRCYSRTIIPLSSATDGPGSQIPARRPRGRAAEYHRRWHGDRTPAGWTVFPEVAQAHESTVNDWKELISGHPVAATNATFRALVDGYCAALLEAIDLRSQHPIEFAAMVCSALRIQREHSWAQSYQSMIDLMESGCVALA</sequence>
<accession>B1ZXN1</accession>
<dbReference type="RefSeq" id="WP_012373791.1">
    <property type="nucleotide sequence ID" value="NC_010571.1"/>
</dbReference>
<dbReference type="SUPFAM" id="SSF53756">
    <property type="entry name" value="UDP-Glycosyltransferase/glycogen phosphorylase"/>
    <property type="match status" value="1"/>
</dbReference>
<dbReference type="eggNOG" id="COG0297">
    <property type="taxonomic scope" value="Bacteria"/>
</dbReference>
<name>B1ZXN1_OPITP</name>
<reference evidence="1 2" key="1">
    <citation type="journal article" date="2011" name="J. Bacteriol.">
        <title>Genome sequence of the verrucomicrobium Opitutus terrae PB90-1, an abundant inhabitant of rice paddy soil ecosystems.</title>
        <authorList>
            <person name="van Passel M.W."/>
            <person name="Kant R."/>
            <person name="Palva A."/>
            <person name="Copeland A."/>
            <person name="Lucas S."/>
            <person name="Lapidus A."/>
            <person name="Glavina del Rio T."/>
            <person name="Pitluck S."/>
            <person name="Goltsman E."/>
            <person name="Clum A."/>
            <person name="Sun H."/>
            <person name="Schmutz J."/>
            <person name="Larimer F.W."/>
            <person name="Land M.L."/>
            <person name="Hauser L."/>
            <person name="Kyrpides N."/>
            <person name="Mikhailova N."/>
            <person name="Richardson P.P."/>
            <person name="Janssen P.H."/>
            <person name="de Vos W.M."/>
            <person name="Smidt H."/>
        </authorList>
    </citation>
    <scope>NUCLEOTIDE SEQUENCE [LARGE SCALE GENOMIC DNA]</scope>
    <source>
        <strain evidence="2">DSM 11246 / JCM 15787 / PB90-1</strain>
    </source>
</reference>
<evidence type="ECO:0000313" key="1">
    <source>
        <dbReference type="EMBL" id="ACB74253.1"/>
    </source>
</evidence>
<gene>
    <name evidence="1" type="ordered locus">Oter_0965</name>
</gene>
<dbReference type="EMBL" id="CP001032">
    <property type="protein sequence ID" value="ACB74253.1"/>
    <property type="molecule type" value="Genomic_DNA"/>
</dbReference>
<proteinExistence type="predicted"/>
<keyword evidence="2" id="KW-1185">Reference proteome</keyword>
<protein>
    <submittedName>
        <fullName evidence="1">Uncharacterized protein</fullName>
    </submittedName>
</protein>
<evidence type="ECO:0000313" key="2">
    <source>
        <dbReference type="Proteomes" id="UP000007013"/>
    </source>
</evidence>
<dbReference type="Gene3D" id="3.40.50.2000">
    <property type="entry name" value="Glycogen Phosphorylase B"/>
    <property type="match status" value="1"/>
</dbReference>
<dbReference type="AlphaFoldDB" id="B1ZXN1"/>
<dbReference type="Proteomes" id="UP000007013">
    <property type="component" value="Chromosome"/>
</dbReference>
<organism evidence="1 2">
    <name type="scientific">Opitutus terrae (strain DSM 11246 / JCM 15787 / PB90-1)</name>
    <dbReference type="NCBI Taxonomy" id="452637"/>
    <lineage>
        <taxon>Bacteria</taxon>
        <taxon>Pseudomonadati</taxon>
        <taxon>Verrucomicrobiota</taxon>
        <taxon>Opitutia</taxon>
        <taxon>Opitutales</taxon>
        <taxon>Opitutaceae</taxon>
        <taxon>Opitutus</taxon>
    </lineage>
</organism>